<feature type="transmembrane region" description="Helical" evidence="2">
    <location>
        <begin position="542"/>
        <end position="563"/>
    </location>
</feature>
<dbReference type="Proteomes" id="UP000463931">
    <property type="component" value="Plasmid unnamed"/>
</dbReference>
<keyword evidence="2" id="KW-0812">Transmembrane</keyword>
<organism evidence="3 4">
    <name type="scientific">Ligilactobacillus murinus</name>
    <dbReference type="NCBI Taxonomy" id="1622"/>
    <lineage>
        <taxon>Bacteria</taxon>
        <taxon>Bacillati</taxon>
        <taxon>Bacillota</taxon>
        <taxon>Bacilli</taxon>
        <taxon>Lactobacillales</taxon>
        <taxon>Lactobacillaceae</taxon>
        <taxon>Ligilactobacillus</taxon>
    </lineage>
</organism>
<evidence type="ECO:0000256" key="2">
    <source>
        <dbReference type="SAM" id="Phobius"/>
    </source>
</evidence>
<proteinExistence type="predicted"/>
<feature type="transmembrane region" description="Helical" evidence="2">
    <location>
        <begin position="635"/>
        <end position="658"/>
    </location>
</feature>
<feature type="transmembrane region" description="Helical" evidence="2">
    <location>
        <begin position="241"/>
        <end position="258"/>
    </location>
</feature>
<evidence type="ECO:0000313" key="3">
    <source>
        <dbReference type="EMBL" id="QIA91118.1"/>
    </source>
</evidence>
<protein>
    <submittedName>
        <fullName evidence="3">Uncharacterized protein</fullName>
    </submittedName>
</protein>
<feature type="transmembrane region" description="Helical" evidence="2">
    <location>
        <begin position="132"/>
        <end position="151"/>
    </location>
</feature>
<dbReference type="EMBL" id="CP040853">
    <property type="protein sequence ID" value="QIA91118.1"/>
    <property type="molecule type" value="Genomic_DNA"/>
</dbReference>
<evidence type="ECO:0000313" key="4">
    <source>
        <dbReference type="Proteomes" id="UP000463931"/>
    </source>
</evidence>
<dbReference type="AlphaFoldDB" id="A0AAE7BRB5"/>
<feature type="transmembrane region" description="Helical" evidence="2">
    <location>
        <begin position="584"/>
        <end position="615"/>
    </location>
</feature>
<gene>
    <name evidence="3" type="ORF">FEE40_12980</name>
</gene>
<name>A0AAE7BRB5_9LACO</name>
<geneLocation type="plasmid" evidence="3 4">
    <name>unnamed</name>
</geneLocation>
<keyword evidence="2" id="KW-0472">Membrane</keyword>
<feature type="transmembrane region" description="Helical" evidence="2">
    <location>
        <begin position="199"/>
        <end position="220"/>
    </location>
</feature>
<dbReference type="RefSeq" id="WP_163592442.1">
    <property type="nucleotide sequence ID" value="NZ_CP040853.1"/>
</dbReference>
<feature type="coiled-coil region" evidence="1">
    <location>
        <begin position="966"/>
        <end position="1060"/>
    </location>
</feature>
<feature type="transmembrane region" description="Helical" evidence="2">
    <location>
        <begin position="21"/>
        <end position="38"/>
    </location>
</feature>
<sequence length="1223" mass="136431">MDVIRSTSLGQKLRIFFKSKFIVAISIVLLTSGMFLGVTKASGAENVDISTVYQYFLLYNKDISNEGKKGVVADKVQGIVGSGGNQLDFGYADIVNEAPKDSKSAAKKFVTAMATLSQYNYISTTTNGIPSLLTRALRAIIGIVLFVFGFVFDMSQLLLSPIVEIFASLNIIPLLANIFSESEAGNTISTKLGITPENLKNFLSITITIFILVILANFIWLLRKGGSEIDGSEAKKFKNRFVGFITIPMVLICGSTLMSELSTFTRDNTVVGGYSKWLLDVKSYAYKKNFSLAEIGADDINGKQSEGYIDASYNPYSGSKLDTISQSINNISNFKGKFQNTQLAMAYLSSSVFDGWDYLAYEKSAQSAEDNAVGSIYARLNGVNGVSKFDPKNLESFSEGYTSTGIRMSDWDKTGDGTPINKVEEDYIEDKKVVVSDYKIWEDRYIYGAKRTGNISDYYKVKPSWEQIYAKLGGGGNFQLSDASMFYVLNTEFTGKGGSFYLDGPANGMYANIAKFDSQRPIYYDVSMVGTPLFTIPAMLSAPIFTIIVTLASILAFLEIGLLDMNLKPARAYVKAATLGNIEYTIACLMYILGIVVTVVTFTIVPPILTTILQFSGSMFGNLLTNNQNGPQKSVSMITGISEILVFVIALIFAWAFFKIPSFRNKLTNAMMIPWQWANQKGQALEDSVDGASAKDLMETTENQRNSKQQRWNALTSAGEQIAKGYTVDPKTGRKHKASSFEQAIARNFLKGGVVAGRYTPADADSNHSAVENSLAYIEQLGKAERIDNALHKQLNDDTIEQTLKDSGLDIKTQKEALSEDNLYNDDGSMKTDVVGLSQNDRVIRDNFNNEKELMDQDRNDLINRLSEFDKQDIKERLTELETLQANGVPLSEHEERELGRLQERLENDSLHDNLSDSERSLESLKGDMAVEDMQERYNALSNTPVDKLTDDQLVEKDGLKDRLDIENNKEKIASEQNTIDDLEMKKKTLDPNKAFDRRQINNINKEVADRTNTIKQLQADSDAASLRLERRIDKQKQGIDQVRQQIKDKQQNISARNNDLYQREQQYVNDIKKRLQTPDGRPLTQEEQTDNIKNIIKQTQANVQQFRDQSNGQSAQQLLDSINQMEQIAKNMGASNPSQVFGDDFNLEGIKQDAQSIINTMPIENMNKSTSLRSGGADLNGDGVMDETTFERYGQHINTDNIANVGASRDPKFYRENNKNRF</sequence>
<feature type="transmembrane region" description="Helical" evidence="2">
    <location>
        <begin position="158"/>
        <end position="179"/>
    </location>
</feature>
<keyword evidence="3" id="KW-0614">Plasmid</keyword>
<evidence type="ECO:0000256" key="1">
    <source>
        <dbReference type="SAM" id="Coils"/>
    </source>
</evidence>
<keyword evidence="1" id="KW-0175">Coiled coil</keyword>
<keyword evidence="2" id="KW-1133">Transmembrane helix</keyword>
<accession>A0AAE7BRB5</accession>
<reference evidence="3 4" key="1">
    <citation type="journal article" date="2019" name="Nat. Med.">
        <title>Preventing dysbiosis of the neonatal mouse intestinal microbiome protects against late-onset sepsis.</title>
        <authorList>
            <person name="Singer J.R."/>
            <person name="Blosser E.G."/>
            <person name="Zindl C.L."/>
            <person name="Silberger D.J."/>
            <person name="Conlan S."/>
            <person name="Laufer V.A."/>
            <person name="DiToro D."/>
            <person name="Deming C."/>
            <person name="Kumar R."/>
            <person name="Morrow C.D."/>
            <person name="Segre J.A."/>
            <person name="Gray M.J."/>
            <person name="Randolph D.A."/>
            <person name="Weaver C.T."/>
        </authorList>
    </citation>
    <scope>NUCLEOTIDE SEQUENCE [LARGE SCALE GENOMIC DNA]</scope>
    <source>
        <strain evidence="3 4">V10</strain>
    </source>
</reference>